<dbReference type="STRING" id="329046.A0A1Y2D1E6"/>
<dbReference type="PANTHER" id="PTHR46411">
    <property type="entry name" value="FAMILY ATPASE, PUTATIVE-RELATED"/>
    <property type="match status" value="1"/>
</dbReference>
<organism evidence="2 3">
    <name type="scientific">Rhizoclosmatium globosum</name>
    <dbReference type="NCBI Taxonomy" id="329046"/>
    <lineage>
        <taxon>Eukaryota</taxon>
        <taxon>Fungi</taxon>
        <taxon>Fungi incertae sedis</taxon>
        <taxon>Chytridiomycota</taxon>
        <taxon>Chytridiomycota incertae sedis</taxon>
        <taxon>Chytridiomycetes</taxon>
        <taxon>Chytridiales</taxon>
        <taxon>Chytriomycetaceae</taxon>
        <taxon>Rhizoclosmatium</taxon>
    </lineage>
</organism>
<dbReference type="InterPro" id="IPR003593">
    <property type="entry name" value="AAA+_ATPase"/>
</dbReference>
<dbReference type="InterPro" id="IPR027417">
    <property type="entry name" value="P-loop_NTPase"/>
</dbReference>
<protein>
    <recommendedName>
        <fullName evidence="1">AAA+ ATPase domain-containing protein</fullName>
    </recommendedName>
</protein>
<reference evidence="2 3" key="1">
    <citation type="submission" date="2016-07" db="EMBL/GenBank/DDBJ databases">
        <title>Pervasive Adenine N6-methylation of Active Genes in Fungi.</title>
        <authorList>
            <consortium name="DOE Joint Genome Institute"/>
            <person name="Mondo S.J."/>
            <person name="Dannebaum R.O."/>
            <person name="Kuo R.C."/>
            <person name="Labutti K."/>
            <person name="Haridas S."/>
            <person name="Kuo A."/>
            <person name="Salamov A."/>
            <person name="Ahrendt S.R."/>
            <person name="Lipzen A."/>
            <person name="Sullivan W."/>
            <person name="Andreopoulos W.B."/>
            <person name="Clum A."/>
            <person name="Lindquist E."/>
            <person name="Daum C."/>
            <person name="Ramamoorthy G.K."/>
            <person name="Gryganskyi A."/>
            <person name="Culley D."/>
            <person name="Magnuson J.K."/>
            <person name="James T.Y."/>
            <person name="O'Malley M.A."/>
            <person name="Stajich J.E."/>
            <person name="Spatafora J.W."/>
            <person name="Visel A."/>
            <person name="Grigoriev I.V."/>
        </authorList>
    </citation>
    <scope>NUCLEOTIDE SEQUENCE [LARGE SCALE GENOMIC DNA]</scope>
    <source>
        <strain evidence="2 3">JEL800</strain>
    </source>
</reference>
<evidence type="ECO:0000313" key="3">
    <source>
        <dbReference type="Proteomes" id="UP000193642"/>
    </source>
</evidence>
<dbReference type="GO" id="GO:0016887">
    <property type="term" value="F:ATP hydrolysis activity"/>
    <property type="evidence" value="ECO:0007669"/>
    <property type="project" value="InterPro"/>
</dbReference>
<dbReference type="OrthoDB" id="10042665at2759"/>
<name>A0A1Y2D1E6_9FUNG</name>
<dbReference type="EMBL" id="MCGO01000002">
    <property type="protein sequence ID" value="ORY53102.1"/>
    <property type="molecule type" value="Genomic_DNA"/>
</dbReference>
<keyword evidence="3" id="KW-1185">Reference proteome</keyword>
<dbReference type="Proteomes" id="UP000193642">
    <property type="component" value="Unassembled WGS sequence"/>
</dbReference>
<comment type="caution">
    <text evidence="2">The sequence shown here is derived from an EMBL/GenBank/DDBJ whole genome shotgun (WGS) entry which is preliminary data.</text>
</comment>
<accession>A0A1Y2D1E6</accession>
<dbReference type="GO" id="GO:0005524">
    <property type="term" value="F:ATP binding"/>
    <property type="evidence" value="ECO:0007669"/>
    <property type="project" value="InterPro"/>
</dbReference>
<feature type="domain" description="AAA+ ATPase" evidence="1">
    <location>
        <begin position="339"/>
        <end position="464"/>
    </location>
</feature>
<proteinExistence type="predicted"/>
<dbReference type="Gene3D" id="3.40.50.300">
    <property type="entry name" value="P-loop containing nucleotide triphosphate hydrolases"/>
    <property type="match status" value="1"/>
</dbReference>
<dbReference type="Pfam" id="PF00004">
    <property type="entry name" value="AAA"/>
    <property type="match status" value="1"/>
</dbReference>
<dbReference type="SUPFAM" id="SSF52540">
    <property type="entry name" value="P-loop containing nucleoside triphosphate hydrolases"/>
    <property type="match status" value="1"/>
</dbReference>
<dbReference type="SMART" id="SM00382">
    <property type="entry name" value="AAA"/>
    <property type="match status" value="1"/>
</dbReference>
<evidence type="ECO:0000259" key="1">
    <source>
        <dbReference type="SMART" id="SM00382"/>
    </source>
</evidence>
<dbReference type="PANTHER" id="PTHR46411:SF3">
    <property type="entry name" value="AAA+ ATPASE DOMAIN-CONTAINING PROTEIN"/>
    <property type="match status" value="1"/>
</dbReference>
<dbReference type="CDD" id="cd19481">
    <property type="entry name" value="RecA-like_protease"/>
    <property type="match status" value="1"/>
</dbReference>
<evidence type="ECO:0000313" key="2">
    <source>
        <dbReference type="EMBL" id="ORY53102.1"/>
    </source>
</evidence>
<sequence>MTESTPEPFTIHVPEDAPPEFHIAAPTNPAPPNTIALFPLIKTLLPGTPLNRRVQSYQLYLALGKLRAAQLVLNEYNTSIIEADEDKARYARHHAVSLFSVLGFRPQTVKESVSVLGLNELVIGHREAIATGNIEFDGLGELYVPGSLVAARTGLAGGSVKAGYRVVESWFEEKKTLFKNEKFGQYFAVVEFEEVYSDLEELGVAIPIAKGETSALETLFRERGTKCAQFTQGAETKFVEYHASSFFIHGGQASKRSLVPSASSGRIVIDGERSDEITLAMAATAGRYKRVMGESGFNKDTATDAPPPSADNTFFVPSCSFGGKKTQSKFEDIVAGKSGGSVFLLHGPPGVGKTLTAEAIAELLHKPLYYVTMGELGTNPEEMEKRWDALAIIDEADVFLEKRGSGGSSSDVVRNAMVCVMLRLLEYHQGILFLTTNRSRVTVALRYDHLDPAAREQVWRNLMGKLSGIQVDAGIDFGKLAQTVLNGHMEITSIGRHEMVNNAYSL</sequence>
<dbReference type="AlphaFoldDB" id="A0A1Y2D1E6"/>
<dbReference type="InterPro" id="IPR003959">
    <property type="entry name" value="ATPase_AAA_core"/>
</dbReference>
<gene>
    <name evidence="2" type="ORF">BCR33DRAFT_711465</name>
</gene>